<sequence length="112" mass="12375">MTSNRRDLINGLAAAMGAGTFAATTYEGTNRYDKGTGTFYCNGHIISPSIVEKASEFFEANLKRCDRSTSEGNEMYLIYETAVEAIKLMRTTNANQNSSIVASNKDHQNRYS</sequence>
<dbReference type="AlphaFoldDB" id="A0A317G3U3"/>
<comment type="caution">
    <text evidence="1">The sequence shown here is derived from an EMBL/GenBank/DDBJ whole genome shotgun (WGS) entry which is preliminary data.</text>
</comment>
<dbReference type="EMBL" id="NXNG01000001">
    <property type="protein sequence ID" value="PWT28177.1"/>
    <property type="molecule type" value="Genomic_DNA"/>
</dbReference>
<dbReference type="Proteomes" id="UP000245488">
    <property type="component" value="Chromosome"/>
</dbReference>
<evidence type="ECO:0000313" key="2">
    <source>
        <dbReference type="Proteomes" id="UP000245488"/>
    </source>
</evidence>
<name>A0A317G3U3_BUTFI</name>
<organism evidence="1 2">
    <name type="scientific">Butyrivibrio fibrisolvens</name>
    <dbReference type="NCBI Taxonomy" id="831"/>
    <lineage>
        <taxon>Bacteria</taxon>
        <taxon>Bacillati</taxon>
        <taxon>Bacillota</taxon>
        <taxon>Clostridia</taxon>
        <taxon>Lachnospirales</taxon>
        <taxon>Lachnospiraceae</taxon>
        <taxon>Butyrivibrio</taxon>
    </lineage>
</organism>
<proteinExistence type="predicted"/>
<keyword evidence="2" id="KW-1185">Reference proteome</keyword>
<gene>
    <name evidence="1" type="ORF">CPT75_14170</name>
</gene>
<reference evidence="1 2" key="1">
    <citation type="submission" date="2017-09" db="EMBL/GenBank/DDBJ databases">
        <title>High-quality draft genome sequence of Butyrivibrio fibrisolvens INBov1, isolated from cow rumen.</title>
        <authorList>
            <person name="Rodriguez Hernaez J."/>
            <person name="Rivarola M."/>
            <person name="Paniego N."/>
            <person name="Cravero S."/>
            <person name="Ceron Cucchi M."/>
            <person name="Martinez M.C."/>
        </authorList>
    </citation>
    <scope>NUCLEOTIDE SEQUENCE [LARGE SCALE GENOMIC DNA]</scope>
    <source>
        <strain evidence="1 2">INBov1</strain>
    </source>
</reference>
<dbReference type="RefSeq" id="WP_110073417.1">
    <property type="nucleotide sequence ID" value="NZ_CM009896.1"/>
</dbReference>
<evidence type="ECO:0000313" key="1">
    <source>
        <dbReference type="EMBL" id="PWT28177.1"/>
    </source>
</evidence>
<protein>
    <submittedName>
        <fullName evidence="1">Uncharacterized protein</fullName>
    </submittedName>
</protein>
<accession>A0A317G3U3</accession>